<sequence>MRSAIPGYIVVPPERTVLAYNGGGEGVSALGENLHEIISEVTSGQVETEDGVWESISFVDWDRVGDTISGVENDSGGTSGSVEGENSLDSNIHGWGVEGLKHDLSHLFTIGLWVQWSFGEEDWVLFWGHTELIVEGVVPDLLHIVPICDDSVLDWLSEIITSLGLGLISDVRVLLSHTDHDSLMTWSSDDGGEHGTWSIISGETGFAHTGAIVYNEGGNIIVTHLLLVVEELGL</sequence>
<dbReference type="GeneID" id="78776362"/>
<proteinExistence type="predicted"/>
<accession>A0A6A5G539</accession>
<dbReference type="CTD" id="78776362"/>
<protein>
    <submittedName>
        <fullName evidence="1">Uncharacterized protein</fullName>
    </submittedName>
</protein>
<dbReference type="KEGG" id="crq:GCK72_016606"/>
<dbReference type="AlphaFoldDB" id="A0A6A5G539"/>
<gene>
    <name evidence="1" type="ORF">GCK72_016606</name>
</gene>
<reference evidence="1 2" key="1">
    <citation type="submission" date="2019-12" db="EMBL/GenBank/DDBJ databases">
        <title>Chromosome-level assembly of the Caenorhabditis remanei genome.</title>
        <authorList>
            <person name="Teterina A.A."/>
            <person name="Willis J.H."/>
            <person name="Phillips P.C."/>
        </authorList>
    </citation>
    <scope>NUCLEOTIDE SEQUENCE [LARGE SCALE GENOMIC DNA]</scope>
    <source>
        <strain evidence="1 2">PX506</strain>
        <tissue evidence="1">Whole organism</tissue>
    </source>
</reference>
<dbReference type="EMBL" id="WUAV01000005">
    <property type="protein sequence ID" value="KAF1750060.1"/>
    <property type="molecule type" value="Genomic_DNA"/>
</dbReference>
<evidence type="ECO:0000313" key="1">
    <source>
        <dbReference type="EMBL" id="KAF1750060.1"/>
    </source>
</evidence>
<comment type="caution">
    <text evidence="1">The sequence shown here is derived from an EMBL/GenBank/DDBJ whole genome shotgun (WGS) entry which is preliminary data.</text>
</comment>
<dbReference type="Proteomes" id="UP000483820">
    <property type="component" value="Chromosome V"/>
</dbReference>
<name>A0A6A5G539_CAERE</name>
<dbReference type="RefSeq" id="XP_053580498.1">
    <property type="nucleotide sequence ID" value="XM_053731585.1"/>
</dbReference>
<organism evidence="1 2">
    <name type="scientific">Caenorhabditis remanei</name>
    <name type="common">Caenorhabditis vulgaris</name>
    <dbReference type="NCBI Taxonomy" id="31234"/>
    <lineage>
        <taxon>Eukaryota</taxon>
        <taxon>Metazoa</taxon>
        <taxon>Ecdysozoa</taxon>
        <taxon>Nematoda</taxon>
        <taxon>Chromadorea</taxon>
        <taxon>Rhabditida</taxon>
        <taxon>Rhabditina</taxon>
        <taxon>Rhabditomorpha</taxon>
        <taxon>Rhabditoidea</taxon>
        <taxon>Rhabditidae</taxon>
        <taxon>Peloderinae</taxon>
        <taxon>Caenorhabditis</taxon>
    </lineage>
</organism>
<evidence type="ECO:0000313" key="2">
    <source>
        <dbReference type="Proteomes" id="UP000483820"/>
    </source>
</evidence>